<dbReference type="Proteomes" id="UP000694892">
    <property type="component" value="Chromosome 2L"/>
</dbReference>
<dbReference type="FunFam" id="3.10.450.10:FF:000001">
    <property type="entry name" value="Cystatin-A"/>
    <property type="match status" value="1"/>
</dbReference>
<keyword evidence="3" id="KW-0963">Cytoplasm</keyword>
<comment type="subcellular location">
    <subcellularLocation>
        <location evidence="1">Cytoplasm</location>
    </subcellularLocation>
</comment>
<dbReference type="GO" id="GO:0004869">
    <property type="term" value="F:cysteine-type endopeptidase inhibitor activity"/>
    <property type="evidence" value="ECO:0007669"/>
    <property type="project" value="UniProtKB-KW"/>
</dbReference>
<protein>
    <recommendedName>
        <fullName evidence="6">Cystatin domain-containing protein</fullName>
    </recommendedName>
</protein>
<dbReference type="Gene3D" id="3.10.450.10">
    <property type="match status" value="1"/>
</dbReference>
<dbReference type="Pfam" id="PF00031">
    <property type="entry name" value="Cystatin"/>
    <property type="match status" value="1"/>
</dbReference>
<evidence type="ECO:0000256" key="4">
    <source>
        <dbReference type="ARBA" id="ARBA00022690"/>
    </source>
</evidence>
<proteinExistence type="inferred from homology"/>
<dbReference type="InterPro" id="IPR046350">
    <property type="entry name" value="Cystatin_sf"/>
</dbReference>
<dbReference type="EMBL" id="CM004468">
    <property type="protein sequence ID" value="OCT93580.1"/>
    <property type="molecule type" value="Genomic_DNA"/>
</dbReference>
<evidence type="ECO:0000313" key="8">
    <source>
        <dbReference type="Proteomes" id="UP000694892"/>
    </source>
</evidence>
<evidence type="ECO:0000256" key="5">
    <source>
        <dbReference type="ARBA" id="ARBA00022704"/>
    </source>
</evidence>
<keyword evidence="5" id="KW-0789">Thiol protease inhibitor</keyword>
<dbReference type="OMA" id="HVGNEEY"/>
<dbReference type="PRINTS" id="PR00295">
    <property type="entry name" value="STEFINA"/>
</dbReference>
<accession>A0A974DLJ1</accession>
<dbReference type="CDD" id="cd00042">
    <property type="entry name" value="CY"/>
    <property type="match status" value="1"/>
</dbReference>
<gene>
    <name evidence="7" type="ORF">XELAEV_18011255mg</name>
</gene>
<evidence type="ECO:0000256" key="1">
    <source>
        <dbReference type="ARBA" id="ARBA00004496"/>
    </source>
</evidence>
<evidence type="ECO:0000256" key="3">
    <source>
        <dbReference type="ARBA" id="ARBA00022490"/>
    </source>
</evidence>
<dbReference type="PANTHER" id="PTHR11414:SF21">
    <property type="entry name" value="CYSTATIN 14A, TANDEM DUPLICATE 1-RELATED"/>
    <property type="match status" value="1"/>
</dbReference>
<dbReference type="SMART" id="SM00043">
    <property type="entry name" value="CY"/>
    <property type="match status" value="1"/>
</dbReference>
<evidence type="ECO:0000313" key="7">
    <source>
        <dbReference type="EMBL" id="OCT93580.1"/>
    </source>
</evidence>
<keyword evidence="4" id="KW-0646">Protease inhibitor</keyword>
<comment type="similarity">
    <text evidence="2">Belongs to the cystatin family.</text>
</comment>
<evidence type="ECO:0000256" key="2">
    <source>
        <dbReference type="ARBA" id="ARBA00009403"/>
    </source>
</evidence>
<name>A0A974DLJ1_XENLA</name>
<reference evidence="8" key="1">
    <citation type="journal article" date="2016" name="Nature">
        <title>Genome evolution in the allotetraploid frog Xenopus laevis.</title>
        <authorList>
            <person name="Session A.M."/>
            <person name="Uno Y."/>
            <person name="Kwon T."/>
            <person name="Chapman J.A."/>
            <person name="Toyoda A."/>
            <person name="Takahashi S."/>
            <person name="Fukui A."/>
            <person name="Hikosaka A."/>
            <person name="Suzuki A."/>
            <person name="Kondo M."/>
            <person name="van Heeringen S.J."/>
            <person name="Quigley I."/>
            <person name="Heinz S."/>
            <person name="Ogino H."/>
            <person name="Ochi H."/>
            <person name="Hellsten U."/>
            <person name="Lyons J.B."/>
            <person name="Simakov O."/>
            <person name="Putnam N."/>
            <person name="Stites J."/>
            <person name="Kuroki Y."/>
            <person name="Tanaka T."/>
            <person name="Michiue T."/>
            <person name="Watanabe M."/>
            <person name="Bogdanovic O."/>
            <person name="Lister R."/>
            <person name="Georgiou G."/>
            <person name="Paranjpe S.S."/>
            <person name="van Kruijsbergen I."/>
            <person name="Shu S."/>
            <person name="Carlson J."/>
            <person name="Kinoshita T."/>
            <person name="Ohta Y."/>
            <person name="Mawaribuchi S."/>
            <person name="Jenkins J."/>
            <person name="Grimwood J."/>
            <person name="Schmutz J."/>
            <person name="Mitros T."/>
            <person name="Mozaffari S.V."/>
            <person name="Suzuki Y."/>
            <person name="Haramoto Y."/>
            <person name="Yamamoto T.S."/>
            <person name="Takagi C."/>
            <person name="Heald R."/>
            <person name="Miller K."/>
            <person name="Haudenschild C."/>
            <person name="Kitzman J."/>
            <person name="Nakayama T."/>
            <person name="Izutsu Y."/>
            <person name="Robert J."/>
            <person name="Fortriede J."/>
            <person name="Burns K."/>
            <person name="Lotay V."/>
            <person name="Karimi K."/>
            <person name="Yasuoka Y."/>
            <person name="Dichmann D.S."/>
            <person name="Flajnik M.F."/>
            <person name="Houston D.W."/>
            <person name="Shendure J."/>
            <person name="DuPasquier L."/>
            <person name="Vize P.D."/>
            <person name="Zorn A.M."/>
            <person name="Ito M."/>
            <person name="Marcotte E.M."/>
            <person name="Wallingford J.B."/>
            <person name="Ito Y."/>
            <person name="Asashima M."/>
            <person name="Ueno N."/>
            <person name="Matsuda Y."/>
            <person name="Veenstra G.J."/>
            <person name="Fujiyama A."/>
            <person name="Harland R.M."/>
            <person name="Taira M."/>
            <person name="Rokhsar D.S."/>
        </authorList>
    </citation>
    <scope>NUCLEOTIDE SEQUENCE [LARGE SCALE GENOMIC DNA]</scope>
    <source>
        <strain evidence="8">J</strain>
    </source>
</reference>
<dbReference type="GO" id="GO:0005829">
    <property type="term" value="C:cytosol"/>
    <property type="evidence" value="ECO:0007669"/>
    <property type="project" value="TreeGrafter"/>
</dbReference>
<dbReference type="PROSITE" id="PS00287">
    <property type="entry name" value="CYSTATIN"/>
    <property type="match status" value="1"/>
</dbReference>
<sequence>MAGMMCGGTGKQRAADTEVQEICEKVKAEFVQKSGVNSSVFEAVSYKTQVVAGTNYFIKAHIGGNKCAHLRVYKRLPHQQEALSLDSFLLDKTMEEEIVYF</sequence>
<dbReference type="InterPro" id="IPR000010">
    <property type="entry name" value="Cystatin_dom"/>
</dbReference>
<dbReference type="PANTHER" id="PTHR11414">
    <property type="entry name" value="CYSTATIN FAMILY MEMBER"/>
    <property type="match status" value="1"/>
</dbReference>
<feature type="domain" description="Cystatin" evidence="6">
    <location>
        <begin position="4"/>
        <end position="101"/>
    </location>
</feature>
<evidence type="ECO:0000259" key="6">
    <source>
        <dbReference type="SMART" id="SM00043"/>
    </source>
</evidence>
<dbReference type="AlphaFoldDB" id="A0A974DLJ1"/>
<dbReference type="InterPro" id="IPR001713">
    <property type="entry name" value="Prot_inh_stefin"/>
</dbReference>
<organism evidence="7 8">
    <name type="scientific">Xenopus laevis</name>
    <name type="common">African clawed frog</name>
    <dbReference type="NCBI Taxonomy" id="8355"/>
    <lineage>
        <taxon>Eukaryota</taxon>
        <taxon>Metazoa</taxon>
        <taxon>Chordata</taxon>
        <taxon>Craniata</taxon>
        <taxon>Vertebrata</taxon>
        <taxon>Euteleostomi</taxon>
        <taxon>Amphibia</taxon>
        <taxon>Batrachia</taxon>
        <taxon>Anura</taxon>
        <taxon>Pipoidea</taxon>
        <taxon>Pipidae</taxon>
        <taxon>Xenopodinae</taxon>
        <taxon>Xenopus</taxon>
        <taxon>Xenopus</taxon>
    </lineage>
</organism>
<dbReference type="SUPFAM" id="SSF54403">
    <property type="entry name" value="Cystatin/monellin"/>
    <property type="match status" value="1"/>
</dbReference>
<dbReference type="InterPro" id="IPR018073">
    <property type="entry name" value="Prot_inh_cystat_CS"/>
</dbReference>